<organism evidence="1 2">
    <name type="scientific">Aphanomyces invadans</name>
    <dbReference type="NCBI Taxonomy" id="157072"/>
    <lineage>
        <taxon>Eukaryota</taxon>
        <taxon>Sar</taxon>
        <taxon>Stramenopiles</taxon>
        <taxon>Oomycota</taxon>
        <taxon>Saprolegniomycetes</taxon>
        <taxon>Saprolegniales</taxon>
        <taxon>Verrucalvaceae</taxon>
        <taxon>Aphanomyces</taxon>
    </lineage>
</organism>
<reference evidence="1 2" key="1">
    <citation type="submission" date="2018-08" db="EMBL/GenBank/DDBJ databases">
        <title>Aphanomyces genome sequencing and annotation.</title>
        <authorList>
            <person name="Minardi D."/>
            <person name="Oidtmann B."/>
            <person name="Van Der Giezen M."/>
            <person name="Studholme D.J."/>
        </authorList>
    </citation>
    <scope>NUCLEOTIDE SEQUENCE [LARGE SCALE GENOMIC DNA]</scope>
    <source>
        <strain evidence="1 2">NJM0002</strain>
    </source>
</reference>
<protein>
    <submittedName>
        <fullName evidence="1">Uncharacterized protein</fullName>
    </submittedName>
</protein>
<proteinExistence type="predicted"/>
<dbReference type="AlphaFoldDB" id="A0A3R7ABA8"/>
<dbReference type="EMBL" id="QUSY01000206">
    <property type="protein sequence ID" value="RHY31548.1"/>
    <property type="molecule type" value="Genomic_DNA"/>
</dbReference>
<comment type="caution">
    <text evidence="1">The sequence shown here is derived from an EMBL/GenBank/DDBJ whole genome shotgun (WGS) entry which is preliminary data.</text>
</comment>
<dbReference type="VEuPathDB" id="FungiDB:H310_02434"/>
<keyword evidence="2" id="KW-1185">Reference proteome</keyword>
<gene>
    <name evidence="1" type="ORF">DYB32_003417</name>
</gene>
<evidence type="ECO:0000313" key="2">
    <source>
        <dbReference type="Proteomes" id="UP000285060"/>
    </source>
</evidence>
<sequence length="367" mass="42689">MGASASVKYRQLDDKYHVQEKLQTIETKCMVLLHDAARRRDLTRHQLRVLVAELKAKEVQFEQLAHEKILPILMALQPYYDKYQPIVKKYAAVGVRHTKRLVRTVDDVVTTTTLQALYQARRQVVSQLSVATISAYFDIPLTEYILDDRTILQIVETPSPSVRFPAARLDSASSTGRKWIALDSRHDNVSAPIKWLQRVDYKEREKRSTLFYDLISQIYSDMRREYLCSLDREDEARAAAAAAARPPPPKLTVFTPELIKRTLATLADKFMEEDRFLFYTLGEYECWRMEGEDLKQRGDLTIGEMYELFEMEKQDDRQRAFAMELVELGERVAMEVEDVNRGESKHERECGMMHRHDINVESDDEDG</sequence>
<accession>A0A3R7ABA8</accession>
<evidence type="ECO:0000313" key="1">
    <source>
        <dbReference type="EMBL" id="RHY31548.1"/>
    </source>
</evidence>
<dbReference type="Proteomes" id="UP000285060">
    <property type="component" value="Unassembled WGS sequence"/>
</dbReference>
<name>A0A3R7ABA8_9STRA</name>